<feature type="region of interest" description="Disordered" evidence="3">
    <location>
        <begin position="1"/>
        <end position="57"/>
    </location>
</feature>
<dbReference type="InterPro" id="IPR011107">
    <property type="entry name" value="PPI_Ypi1"/>
</dbReference>
<evidence type="ECO:0000256" key="3">
    <source>
        <dbReference type="SAM" id="MobiDB-lite"/>
    </source>
</evidence>
<feature type="region of interest" description="Disordered" evidence="3">
    <location>
        <begin position="82"/>
        <end position="147"/>
    </location>
</feature>
<dbReference type="OrthoDB" id="307488at2759"/>
<evidence type="ECO:0000313" key="5">
    <source>
        <dbReference type="Proteomes" id="UP000077266"/>
    </source>
</evidence>
<sequence length="147" mass="15946">MTTPVTQTRPAVVQDGSRTITTTASEPVASTSSDPAPSPSGVLRLRGGPRSTPRVTWSEDIVDNEGCGKKSSKICCIYHKPRKFDESSDESDSDSDASDCDGHGHDHEHEHRNYTHDGRHPVHQHKAGEPSRNAYEAAPKADKKTSS</sequence>
<keyword evidence="2" id="KW-0539">Nucleus</keyword>
<accession>A0A165JEG9</accession>
<feature type="compositionally biased region" description="Acidic residues" evidence="3">
    <location>
        <begin position="87"/>
        <end position="99"/>
    </location>
</feature>
<dbReference type="GO" id="GO:0008157">
    <property type="term" value="F:protein phosphatase 1 binding"/>
    <property type="evidence" value="ECO:0007669"/>
    <property type="project" value="TreeGrafter"/>
</dbReference>
<evidence type="ECO:0000256" key="2">
    <source>
        <dbReference type="RuleBase" id="RU367162"/>
    </source>
</evidence>
<dbReference type="FunCoup" id="A0A165JEG9">
    <property type="interactions" value="201"/>
</dbReference>
<dbReference type="PANTHER" id="PTHR20835">
    <property type="entry name" value="E3 UBIQUITIN-PROTEIN LIGASE PPP1R11-RELATED"/>
    <property type="match status" value="1"/>
</dbReference>
<dbReference type="Pfam" id="PF07491">
    <property type="entry name" value="PPI_Ypi1"/>
    <property type="match status" value="1"/>
</dbReference>
<comment type="subcellular location">
    <subcellularLocation>
        <location evidence="2">Nucleus</location>
    </subcellularLocation>
</comment>
<feature type="compositionally biased region" description="Polar residues" evidence="3">
    <location>
        <begin position="16"/>
        <end position="25"/>
    </location>
</feature>
<dbReference type="Proteomes" id="UP000077266">
    <property type="component" value="Unassembled WGS sequence"/>
</dbReference>
<organism evidence="4 5">
    <name type="scientific">Exidia glandulosa HHB12029</name>
    <dbReference type="NCBI Taxonomy" id="1314781"/>
    <lineage>
        <taxon>Eukaryota</taxon>
        <taxon>Fungi</taxon>
        <taxon>Dikarya</taxon>
        <taxon>Basidiomycota</taxon>
        <taxon>Agaricomycotina</taxon>
        <taxon>Agaricomycetes</taxon>
        <taxon>Auriculariales</taxon>
        <taxon>Exidiaceae</taxon>
        <taxon>Exidia</taxon>
    </lineage>
</organism>
<proteinExistence type="inferred from homology"/>
<comment type="similarity">
    <text evidence="1 2">Belongs to the YPI1 family.</text>
</comment>
<reference evidence="4 5" key="1">
    <citation type="journal article" date="2016" name="Mol. Biol. Evol.">
        <title>Comparative Genomics of Early-Diverging Mushroom-Forming Fungi Provides Insights into the Origins of Lignocellulose Decay Capabilities.</title>
        <authorList>
            <person name="Nagy L.G."/>
            <person name="Riley R."/>
            <person name="Tritt A."/>
            <person name="Adam C."/>
            <person name="Daum C."/>
            <person name="Floudas D."/>
            <person name="Sun H."/>
            <person name="Yadav J.S."/>
            <person name="Pangilinan J."/>
            <person name="Larsson K.H."/>
            <person name="Matsuura K."/>
            <person name="Barry K."/>
            <person name="Labutti K."/>
            <person name="Kuo R."/>
            <person name="Ohm R.A."/>
            <person name="Bhattacharya S.S."/>
            <person name="Shirouzu T."/>
            <person name="Yoshinaga Y."/>
            <person name="Martin F.M."/>
            <person name="Grigoriev I.V."/>
            <person name="Hibbett D.S."/>
        </authorList>
    </citation>
    <scope>NUCLEOTIDE SEQUENCE [LARGE SCALE GENOMIC DNA]</scope>
    <source>
        <strain evidence="4 5">HHB12029</strain>
    </source>
</reference>
<comment type="function">
    <text evidence="2">Regulator of type 1 phosphatases which maintains protein phosphatase activity under strict control.</text>
</comment>
<feature type="compositionally biased region" description="Basic and acidic residues" evidence="3">
    <location>
        <begin position="100"/>
        <end position="120"/>
    </location>
</feature>
<evidence type="ECO:0000313" key="4">
    <source>
        <dbReference type="EMBL" id="KZV94730.1"/>
    </source>
</evidence>
<name>A0A165JEG9_EXIGL</name>
<dbReference type="PANTHER" id="PTHR20835:SF0">
    <property type="entry name" value="E3 UBIQUITIN-PROTEIN LIGASE PPP1R11"/>
    <property type="match status" value="1"/>
</dbReference>
<dbReference type="STRING" id="1314781.A0A165JEG9"/>
<dbReference type="EMBL" id="KV425968">
    <property type="protein sequence ID" value="KZV94730.1"/>
    <property type="molecule type" value="Genomic_DNA"/>
</dbReference>
<dbReference type="InParanoid" id="A0A165JEG9"/>
<gene>
    <name evidence="4" type="ORF">EXIGLDRAFT_748504</name>
</gene>
<protein>
    <recommendedName>
        <fullName evidence="2">Type 1 phosphatases regulator</fullName>
    </recommendedName>
</protein>
<keyword evidence="5" id="KW-1185">Reference proteome</keyword>
<evidence type="ECO:0000256" key="1">
    <source>
        <dbReference type="ARBA" id="ARBA00005605"/>
    </source>
</evidence>
<dbReference type="GO" id="GO:0004865">
    <property type="term" value="F:protein serine/threonine phosphatase inhibitor activity"/>
    <property type="evidence" value="ECO:0007669"/>
    <property type="project" value="UniProtKB-UniRule"/>
</dbReference>
<dbReference type="GO" id="GO:0005634">
    <property type="term" value="C:nucleus"/>
    <property type="evidence" value="ECO:0007669"/>
    <property type="project" value="UniProtKB-SubCell"/>
</dbReference>
<dbReference type="AlphaFoldDB" id="A0A165JEG9"/>